<evidence type="ECO:0000313" key="2">
    <source>
        <dbReference type="Proteomes" id="UP000204418"/>
    </source>
</evidence>
<dbReference type="GeneID" id="1482745"/>
<evidence type="ECO:0000313" key="1">
    <source>
        <dbReference type="EMBL" id="AAP29903.1"/>
    </source>
</evidence>
<reference evidence="1 2" key="9">
    <citation type="journal article" date="2005" name="J. Gen. Virol.">
        <title>Analysis of the Choristoneura fumiferana nucleopolyhedrovirus genome.</title>
        <authorList>
            <person name="de Jong J.G."/>
            <person name="Lauzon H.A."/>
            <person name="Dominy C."/>
            <person name="Poloumienko A."/>
            <person name="Carstens E.B."/>
            <person name="Arif B.M."/>
            <person name="Krell P.J."/>
        </authorList>
    </citation>
    <scope>NUCLEOTIDE SEQUENCE [LARGE SCALE GENOMIC DNA]</scope>
</reference>
<sequence length="64" mass="7135">MCWDNATNLNVCKTIYLETDDQLVANSIKSVYSKSGEGTKIVSGDGQVYRKFSDVPFIQEPARC</sequence>
<protein>
    <submittedName>
        <fullName evidence="1">Uncharacterized protein</fullName>
    </submittedName>
</protein>
<dbReference type="Proteomes" id="UP000204418">
    <property type="component" value="Segment"/>
</dbReference>
<reference evidence="1 2" key="2">
    <citation type="journal article" date="1995" name="J. Gen. Virol.">
        <title>Characterization, sequencing and phylogeny of the ecdysteroid UDP-glucosyltransferase gene from two distinct nuclear polyhedrosis viruses isolated from Choristoneura fumiferana.</title>
        <authorList>
            <person name="Barrett J.W."/>
            <person name="Krell P.J."/>
            <person name="Arif B.M."/>
        </authorList>
    </citation>
    <scope>NUCLEOTIDE SEQUENCE [LARGE SCALE GENOMIC DNA]</scope>
</reference>
<proteinExistence type="predicted"/>
<reference evidence="1 2" key="5">
    <citation type="journal article" date="1996" name="Virology">
        <title>Studies of Choristoneura fumiferana nuclear polyhedrosis virus gene expression in insect cells.</title>
        <authorList>
            <person name="Qiu W."/>
            <person name="Liu J.J."/>
            <person name="Carstens E.B."/>
        </authorList>
    </citation>
    <scope>NUCLEOTIDE SEQUENCE [LARGE SCALE GENOMIC DNA]</scope>
</reference>
<reference evidence="1 2" key="4">
    <citation type="journal article" date="1995" name="Virology">
        <title>Identification, localization, transcription, and sequence analysis of the Choristoneura fumiferana nuclear polyhedrosis virus DNA polymerase gene.</title>
        <authorList>
            <person name="Liu J.J."/>
            <person name="Carstens E.B."/>
        </authorList>
    </citation>
    <scope>NUCLEOTIDE SEQUENCE [LARGE SCALE GENOMIC DNA]</scope>
</reference>
<organism evidence="1 2">
    <name type="scientific">Choristoneura fumiferana nuclear polyhedrosis virus</name>
    <name type="common">CfMNPV</name>
    <dbReference type="NCBI Taxonomy" id="208973"/>
    <lineage>
        <taxon>Viruses</taxon>
        <taxon>Viruses incertae sedis</taxon>
        <taxon>Naldaviricetes</taxon>
        <taxon>Lefavirales</taxon>
        <taxon>Baculoviridae</taxon>
        <taxon>Alphabaculovirus</taxon>
        <taxon>Alphabaculovirus chofumiferanae</taxon>
    </lineage>
</organism>
<accession>Q7TLN1</accession>
<dbReference type="RefSeq" id="NP_848432.1">
    <property type="nucleotide sequence ID" value="NC_004778.3"/>
</dbReference>
<name>Q7TLN1_NPVCF</name>
<organismHost>
    <name type="scientific">Choristoneura fumiferana</name>
    <name type="common">Spruce budworm moth</name>
    <name type="synonym">Archips fumiferana</name>
    <dbReference type="NCBI Taxonomy" id="7141"/>
</organismHost>
<reference evidence="1 2" key="3">
    <citation type="journal article" date="1995" name="Virology">
        <title>Identification and analysis of a putative origin of DNA replication in the Choristoneura fumiferana multinucleocapsid nuclear polyhedrosis virus genome.</title>
        <authorList>
            <person name="Xie W.D."/>
            <person name="Arif B."/>
            <person name="Dobos P."/>
            <person name="Krell P.J."/>
        </authorList>
    </citation>
    <scope>NUCLEOTIDE SEQUENCE [LARGE SCALE GENOMIC DNA]</scope>
</reference>
<reference evidence="1 2" key="7">
    <citation type="journal article" date="2000" name="Virology">
        <title>Identification and molecular characterization of the Choristoneura fumiferana multicapsid nucleopolyhedrovirus genomic region encoding the regulatory genes pkip, p47, lef-12, and gta.</title>
        <authorList>
            <person name="Lapointe R."/>
            <person name="Back D.W."/>
            <person name="Ding Q."/>
            <person name="Carstens E.B."/>
        </authorList>
    </citation>
    <scope>NUCLEOTIDE SEQUENCE [LARGE SCALE GENOMIC DNA]</scope>
</reference>
<keyword evidence="2" id="KW-1185">Reference proteome</keyword>
<reference evidence="1 2" key="1">
    <citation type="journal article" date="1992" name="Virus Res.">
        <title>Identification of bent DNA and ARS fragments in the genome of Choristoneura fumiferana nuclear polyhedrosis virus.</title>
        <authorList>
            <person name="Lee H.Y."/>
            <person name="Arif B."/>
            <person name="Dobos P."/>
            <person name="Krell P."/>
        </authorList>
    </citation>
    <scope>NUCLEOTIDE SEQUENCE [LARGE SCALE GENOMIC DNA]</scope>
</reference>
<dbReference type="KEGG" id="vg:1482745"/>
<reference evidence="1 2" key="8">
    <citation type="journal article" date="2002" name="Virus Res.">
        <title>Identification and molecular characterization of the baculovirus CfMNPV early genes: ie-1, ie-2 and pe38.</title>
        <authorList>
            <person name="Carstens E.B."/>
            <person name="Liu J.J."/>
            <person name="Dominy C."/>
        </authorList>
    </citation>
    <scope>NUCLEOTIDE SEQUENCE [LARGE SCALE GENOMIC DNA]</scope>
</reference>
<reference evidence="1 2" key="6">
    <citation type="journal article" date="1996" name="Virology">
        <title>Identification, molecular cloning, and transcription analysis of the Choristoneura fumiferana nuclear polyhedrosis virus spindle-like protein gene.</title>
        <authorList>
            <person name="Liu J.J."/>
            <person name="Carstens E.B."/>
        </authorList>
    </citation>
    <scope>NUCLEOTIDE SEQUENCE [LARGE SCALE GENOMIC DNA]</scope>
</reference>
<dbReference type="EMBL" id="AF512031">
    <property type="protein sequence ID" value="AAP29903.1"/>
    <property type="molecule type" value="Genomic_DNA"/>
</dbReference>